<comment type="caution">
    <text evidence="2">The sequence shown here is derived from an EMBL/GenBank/DDBJ whole genome shotgun (WGS) entry which is preliminary data.</text>
</comment>
<dbReference type="Proteomes" id="UP000242188">
    <property type="component" value="Unassembled WGS sequence"/>
</dbReference>
<evidence type="ECO:0000313" key="3">
    <source>
        <dbReference type="Proteomes" id="UP000242188"/>
    </source>
</evidence>
<accession>A0A210QPE4</accession>
<evidence type="ECO:0000313" key="2">
    <source>
        <dbReference type="EMBL" id="OWF50614.1"/>
    </source>
</evidence>
<name>A0A210QPE4_MIZYE</name>
<gene>
    <name evidence="2" type="ORF">KP79_PYT22772</name>
</gene>
<keyword evidence="3" id="KW-1185">Reference proteome</keyword>
<reference evidence="2 3" key="1">
    <citation type="journal article" date="2017" name="Nat. Ecol. Evol.">
        <title>Scallop genome provides insights into evolution of bilaterian karyotype and development.</title>
        <authorList>
            <person name="Wang S."/>
            <person name="Zhang J."/>
            <person name="Jiao W."/>
            <person name="Li J."/>
            <person name="Xun X."/>
            <person name="Sun Y."/>
            <person name="Guo X."/>
            <person name="Huan P."/>
            <person name="Dong B."/>
            <person name="Zhang L."/>
            <person name="Hu X."/>
            <person name="Sun X."/>
            <person name="Wang J."/>
            <person name="Zhao C."/>
            <person name="Wang Y."/>
            <person name="Wang D."/>
            <person name="Huang X."/>
            <person name="Wang R."/>
            <person name="Lv J."/>
            <person name="Li Y."/>
            <person name="Zhang Z."/>
            <person name="Liu B."/>
            <person name="Lu W."/>
            <person name="Hui Y."/>
            <person name="Liang J."/>
            <person name="Zhou Z."/>
            <person name="Hou R."/>
            <person name="Li X."/>
            <person name="Liu Y."/>
            <person name="Li H."/>
            <person name="Ning X."/>
            <person name="Lin Y."/>
            <person name="Zhao L."/>
            <person name="Xing Q."/>
            <person name="Dou J."/>
            <person name="Li Y."/>
            <person name="Mao J."/>
            <person name="Guo H."/>
            <person name="Dou H."/>
            <person name="Li T."/>
            <person name="Mu C."/>
            <person name="Jiang W."/>
            <person name="Fu Q."/>
            <person name="Fu X."/>
            <person name="Miao Y."/>
            <person name="Liu J."/>
            <person name="Yu Q."/>
            <person name="Li R."/>
            <person name="Liao H."/>
            <person name="Li X."/>
            <person name="Kong Y."/>
            <person name="Jiang Z."/>
            <person name="Chourrout D."/>
            <person name="Li R."/>
            <person name="Bao Z."/>
        </authorList>
    </citation>
    <scope>NUCLEOTIDE SEQUENCE [LARGE SCALE GENOMIC DNA]</scope>
    <source>
        <strain evidence="2 3">PY_sf001</strain>
    </source>
</reference>
<feature type="signal peptide" evidence="1">
    <location>
        <begin position="1"/>
        <end position="19"/>
    </location>
</feature>
<protein>
    <submittedName>
        <fullName evidence="2">Uncharacterized protein</fullName>
    </submittedName>
</protein>
<proteinExistence type="predicted"/>
<keyword evidence="1" id="KW-0732">Signal</keyword>
<evidence type="ECO:0000256" key="1">
    <source>
        <dbReference type="SAM" id="SignalP"/>
    </source>
</evidence>
<organism evidence="2 3">
    <name type="scientific">Mizuhopecten yessoensis</name>
    <name type="common">Japanese scallop</name>
    <name type="synonym">Patinopecten yessoensis</name>
    <dbReference type="NCBI Taxonomy" id="6573"/>
    <lineage>
        <taxon>Eukaryota</taxon>
        <taxon>Metazoa</taxon>
        <taxon>Spiralia</taxon>
        <taxon>Lophotrochozoa</taxon>
        <taxon>Mollusca</taxon>
        <taxon>Bivalvia</taxon>
        <taxon>Autobranchia</taxon>
        <taxon>Pteriomorphia</taxon>
        <taxon>Pectinida</taxon>
        <taxon>Pectinoidea</taxon>
        <taxon>Pectinidae</taxon>
        <taxon>Mizuhopecten</taxon>
    </lineage>
</organism>
<sequence>MKTAMLIAVLIVCVVTVDSGFCGPSCAYSQGRCVCNYRRMFSDMLARSDGKHHPKRQYDYRPPTSPIKCPYSHSRSMLSTVLKRQYDLYYGCT</sequence>
<dbReference type="AlphaFoldDB" id="A0A210QPE4"/>
<dbReference type="EMBL" id="NEDP02002548">
    <property type="protein sequence ID" value="OWF50614.1"/>
    <property type="molecule type" value="Genomic_DNA"/>
</dbReference>
<feature type="chain" id="PRO_5012645686" evidence="1">
    <location>
        <begin position="20"/>
        <end position="93"/>
    </location>
</feature>